<evidence type="ECO:0000256" key="5">
    <source>
        <dbReference type="ARBA" id="ARBA00023172"/>
    </source>
</evidence>
<proteinExistence type="inferred from homology"/>
<reference evidence="8 9" key="1">
    <citation type="submission" date="2020-08" db="EMBL/GenBank/DDBJ databases">
        <title>Cohnella phylogeny.</title>
        <authorList>
            <person name="Dunlap C."/>
        </authorList>
    </citation>
    <scope>NUCLEOTIDE SEQUENCE [LARGE SCALE GENOMIC DNA]</scope>
    <source>
        <strain evidence="8 9">DSM 25241</strain>
    </source>
</reference>
<comment type="caution">
    <text evidence="8">The sequence shown here is derived from an EMBL/GenBank/DDBJ whole genome shotgun (WGS) entry which is preliminary data.</text>
</comment>
<dbReference type="GO" id="GO:0003677">
    <property type="term" value="F:DNA binding"/>
    <property type="evidence" value="ECO:0007669"/>
    <property type="project" value="UniProtKB-UniRule"/>
</dbReference>
<evidence type="ECO:0000256" key="7">
    <source>
        <dbReference type="SAM" id="MobiDB-lite"/>
    </source>
</evidence>
<name>A0A841SZW1_9BACL</name>
<dbReference type="Pfam" id="PF00872">
    <property type="entry name" value="Transposase_mut"/>
    <property type="match status" value="1"/>
</dbReference>
<evidence type="ECO:0000256" key="2">
    <source>
        <dbReference type="ARBA" id="ARBA00010961"/>
    </source>
</evidence>
<dbReference type="GO" id="GO:0004803">
    <property type="term" value="F:transposase activity"/>
    <property type="evidence" value="ECO:0007669"/>
    <property type="project" value="UniProtKB-UniRule"/>
</dbReference>
<dbReference type="InterPro" id="IPR001207">
    <property type="entry name" value="Transposase_mutator"/>
</dbReference>
<evidence type="ECO:0000256" key="4">
    <source>
        <dbReference type="ARBA" id="ARBA00023125"/>
    </source>
</evidence>
<sequence length="406" mass="46909">MGLWSKEQLRAFIKENNLVTAQDAQNALKDLFAETLQEMLEAEMDKHLGYEKHDVQNKQTSNSRNGKSKKKITSEYGEQEIAVPRDRQGEFEPLVVRKHQSNVTGIEDQIIALYAKGVSTREIQDHLHQLYGIDVSPTMISNVTNKIVPLIKEWQNRPLQAVYAVVFLDAIHFKVKQDGAIVNKAAYMVIGIDLDGNKDVLGMWIGENESAKFWLSVLNDLKNRGVQDILITCVDNLTGFSQAISACYPKTEIQKCIIHQIRNSTRYVSYKDLKKVTADLKPIYKATTEEMALVELDRFEEIWGAKYPLIIRSWRSNWDELATFFKYPPEIRKLIYTTNMIESYHRQLRKVTKGKSIFSTDEALLKMLYLVTMDVTRKWTGRVQNWCQMLLQLSVFFPERIGQHLP</sequence>
<dbReference type="AlphaFoldDB" id="A0A841SZW1"/>
<keyword evidence="3 6" id="KW-0815">Transposition</keyword>
<gene>
    <name evidence="8" type="ORF">H7B67_16330</name>
</gene>
<protein>
    <recommendedName>
        <fullName evidence="6">Mutator family transposase</fullName>
    </recommendedName>
</protein>
<keyword evidence="4 6" id="KW-0238">DNA-binding</keyword>
<keyword evidence="5 6" id="KW-0233">DNA recombination</keyword>
<evidence type="ECO:0000313" key="8">
    <source>
        <dbReference type="EMBL" id="MBB6635688.1"/>
    </source>
</evidence>
<dbReference type="PANTHER" id="PTHR33217:SF8">
    <property type="entry name" value="MUTATOR FAMILY TRANSPOSASE"/>
    <property type="match status" value="1"/>
</dbReference>
<evidence type="ECO:0000256" key="1">
    <source>
        <dbReference type="ARBA" id="ARBA00002190"/>
    </source>
</evidence>
<dbReference type="PANTHER" id="PTHR33217">
    <property type="entry name" value="TRANSPOSASE FOR INSERTION SEQUENCE ELEMENT IS1081"/>
    <property type="match status" value="1"/>
</dbReference>
<evidence type="ECO:0000256" key="3">
    <source>
        <dbReference type="ARBA" id="ARBA00022578"/>
    </source>
</evidence>
<comment type="function">
    <text evidence="1 6">Required for the transposition of the insertion element.</text>
</comment>
<dbReference type="NCBIfam" id="NF033543">
    <property type="entry name" value="transpos_IS256"/>
    <property type="match status" value="1"/>
</dbReference>
<organism evidence="8 9">
    <name type="scientific">Cohnella thailandensis</name>
    <dbReference type="NCBI Taxonomy" id="557557"/>
    <lineage>
        <taxon>Bacteria</taxon>
        <taxon>Bacillati</taxon>
        <taxon>Bacillota</taxon>
        <taxon>Bacilli</taxon>
        <taxon>Bacillales</taxon>
        <taxon>Paenibacillaceae</taxon>
        <taxon>Cohnella</taxon>
    </lineage>
</organism>
<dbReference type="Proteomes" id="UP000535838">
    <property type="component" value="Unassembled WGS sequence"/>
</dbReference>
<dbReference type="EMBL" id="JACJVQ010000014">
    <property type="protein sequence ID" value="MBB6635688.1"/>
    <property type="molecule type" value="Genomic_DNA"/>
</dbReference>
<comment type="similarity">
    <text evidence="2 6">Belongs to the transposase mutator family.</text>
</comment>
<dbReference type="GO" id="GO:0006313">
    <property type="term" value="P:DNA transposition"/>
    <property type="evidence" value="ECO:0007669"/>
    <property type="project" value="UniProtKB-UniRule"/>
</dbReference>
<feature type="region of interest" description="Disordered" evidence="7">
    <location>
        <begin position="53"/>
        <end position="75"/>
    </location>
</feature>
<evidence type="ECO:0000256" key="6">
    <source>
        <dbReference type="RuleBase" id="RU365089"/>
    </source>
</evidence>
<accession>A0A841SZW1</accession>
<keyword evidence="9" id="KW-1185">Reference proteome</keyword>
<keyword evidence="6" id="KW-0814">Transposable element</keyword>
<evidence type="ECO:0000313" key="9">
    <source>
        <dbReference type="Proteomes" id="UP000535838"/>
    </source>
</evidence>
<dbReference type="RefSeq" id="WP_185120926.1">
    <property type="nucleotide sequence ID" value="NZ_JACJVQ010000014.1"/>
</dbReference>